<proteinExistence type="predicted"/>
<dbReference type="RefSeq" id="WP_157929931.1">
    <property type="nucleotide sequence ID" value="NZ_JBGBYS010000022.1"/>
</dbReference>
<evidence type="ECO:0000313" key="2">
    <source>
        <dbReference type="Proteomes" id="UP001565435"/>
    </source>
</evidence>
<dbReference type="EMBL" id="JBGBYS010000022">
    <property type="protein sequence ID" value="MEY9260073.1"/>
    <property type="molecule type" value="Genomic_DNA"/>
</dbReference>
<name>A0ABV4ENE8_BREEP</name>
<comment type="caution">
    <text evidence="1">The sequence shown here is derived from an EMBL/GenBank/DDBJ whole genome shotgun (WGS) entry which is preliminary data.</text>
</comment>
<sequence>MTERKAVTKKLALEYRRGDKARKGQILDQIYELNSWHRSYARKKLTQALVLKDVKPRPPRPPIYGESVIAALRFLRAAQGTPCGRIWCPGCVGSASWMSMMRRRRCC</sequence>
<dbReference type="Proteomes" id="UP001565435">
    <property type="component" value="Unassembled WGS sequence"/>
</dbReference>
<organism evidence="1 2">
    <name type="scientific">Brevibacterium epidermidis</name>
    <dbReference type="NCBI Taxonomy" id="1698"/>
    <lineage>
        <taxon>Bacteria</taxon>
        <taxon>Bacillati</taxon>
        <taxon>Actinomycetota</taxon>
        <taxon>Actinomycetes</taxon>
        <taxon>Micrococcales</taxon>
        <taxon>Brevibacteriaceae</taxon>
        <taxon>Brevibacterium</taxon>
    </lineage>
</organism>
<gene>
    <name evidence="1" type="ORF">ABH903_003111</name>
</gene>
<protein>
    <recommendedName>
        <fullName evidence="3">Transposase</fullName>
    </recommendedName>
</protein>
<accession>A0ABV4ENE8</accession>
<evidence type="ECO:0008006" key="3">
    <source>
        <dbReference type="Google" id="ProtNLM"/>
    </source>
</evidence>
<keyword evidence="2" id="KW-1185">Reference proteome</keyword>
<evidence type="ECO:0000313" key="1">
    <source>
        <dbReference type="EMBL" id="MEY9260073.1"/>
    </source>
</evidence>
<reference evidence="1 2" key="1">
    <citation type="submission" date="2024-07" db="EMBL/GenBank/DDBJ databases">
        <title>Mealworm larvae gut microbial communities from Newark, Delaware, USA.</title>
        <authorList>
            <person name="Blenner M."/>
        </authorList>
    </citation>
    <scope>NUCLEOTIDE SEQUENCE [LARGE SCALE GENOMIC DNA]</scope>
    <source>
        <strain evidence="1 2">UD i117</strain>
    </source>
</reference>